<evidence type="ECO:0000313" key="2">
    <source>
        <dbReference type="Proteomes" id="UP000536835"/>
    </source>
</evidence>
<dbReference type="InterPro" id="IPR038293">
    <property type="entry name" value="ATPase_inh_sub_z_sf"/>
</dbReference>
<dbReference type="EMBL" id="JABFCX010000002">
    <property type="protein sequence ID" value="NNU16256.1"/>
    <property type="molecule type" value="Genomic_DNA"/>
</dbReference>
<dbReference type="Pfam" id="PF07345">
    <property type="entry name" value="ATPaseInh_sub_z"/>
    <property type="match status" value="1"/>
</dbReference>
<dbReference type="Proteomes" id="UP000536835">
    <property type="component" value="Unassembled WGS sequence"/>
</dbReference>
<gene>
    <name evidence="1" type="ORF">HK107_07975</name>
</gene>
<dbReference type="PIRSF" id="PIRSF031780">
    <property type="entry name" value="UCP031780"/>
    <property type="match status" value="1"/>
</dbReference>
<name>A0A7Y3RMF0_9PROT</name>
<comment type="caution">
    <text evidence="1">The sequence shown here is derived from an EMBL/GenBank/DDBJ whole genome shotgun (WGS) entry which is preliminary data.</text>
</comment>
<reference evidence="1 2" key="1">
    <citation type="submission" date="2020-05" db="EMBL/GenBank/DDBJ databases">
        <title>Parvularcula mediterraneae sp. nov., isolated from polypropylene straw from shallow seawater of the seashore of Laganas in Zakynthos island, Greece.</title>
        <authorList>
            <person name="Szabo I."/>
            <person name="Al-Omari J."/>
            <person name="Rado J."/>
            <person name="Szerdahelyi G.S."/>
        </authorList>
    </citation>
    <scope>NUCLEOTIDE SEQUENCE [LARGE SCALE GENOMIC DNA]</scope>
    <source>
        <strain evidence="1 2">ZS-1/3</strain>
    </source>
</reference>
<keyword evidence="2" id="KW-1185">Reference proteome</keyword>
<dbReference type="AlphaFoldDB" id="A0A7Y3RMF0"/>
<proteinExistence type="predicted"/>
<organism evidence="1 2">
    <name type="scientific">Parvularcula mediterranea</name>
    <dbReference type="NCBI Taxonomy" id="2732508"/>
    <lineage>
        <taxon>Bacteria</taxon>
        <taxon>Pseudomonadati</taxon>
        <taxon>Pseudomonadota</taxon>
        <taxon>Alphaproteobacteria</taxon>
        <taxon>Parvularculales</taxon>
        <taxon>Parvularculaceae</taxon>
        <taxon>Parvularcula</taxon>
    </lineage>
</organism>
<dbReference type="Gene3D" id="1.10.790.20">
    <property type="entry name" value="Domain of unknown function DUF1476"/>
    <property type="match status" value="1"/>
</dbReference>
<dbReference type="InterPro" id="IPR009945">
    <property type="entry name" value="ATPase_inh_sub_z"/>
</dbReference>
<protein>
    <submittedName>
        <fullName evidence="1">DUF1476 domain-containing protein</fullName>
    </submittedName>
</protein>
<dbReference type="RefSeq" id="WP_173198329.1">
    <property type="nucleotide sequence ID" value="NZ_JABFCX010000002.1"/>
</dbReference>
<sequence>MSTFEDRKNRFESKFANDQELKFKVEAKRNRKVGLWAAEKLGKTADEAAAYAKDVQKADFEEAGDEDVFRKLRADLPKGDVSDDDIRQAMSEALAEAMDEVQNG</sequence>
<evidence type="ECO:0000313" key="1">
    <source>
        <dbReference type="EMBL" id="NNU16256.1"/>
    </source>
</evidence>
<accession>A0A7Y3RMF0</accession>